<name>A0AAE0CCT6_9CHLO</name>
<evidence type="ECO:0000313" key="2">
    <source>
        <dbReference type="EMBL" id="KAK3251944.1"/>
    </source>
</evidence>
<keyword evidence="3" id="KW-1185">Reference proteome</keyword>
<dbReference type="EMBL" id="LGRX02025730">
    <property type="protein sequence ID" value="KAK3251944.1"/>
    <property type="molecule type" value="Genomic_DNA"/>
</dbReference>
<dbReference type="Proteomes" id="UP001190700">
    <property type="component" value="Unassembled WGS sequence"/>
</dbReference>
<gene>
    <name evidence="2" type="ORF">CYMTET_38736</name>
</gene>
<feature type="region of interest" description="Disordered" evidence="1">
    <location>
        <begin position="1"/>
        <end position="47"/>
    </location>
</feature>
<organism evidence="2 3">
    <name type="scientific">Cymbomonas tetramitiformis</name>
    <dbReference type="NCBI Taxonomy" id="36881"/>
    <lineage>
        <taxon>Eukaryota</taxon>
        <taxon>Viridiplantae</taxon>
        <taxon>Chlorophyta</taxon>
        <taxon>Pyramimonadophyceae</taxon>
        <taxon>Pyramimonadales</taxon>
        <taxon>Pyramimonadaceae</taxon>
        <taxon>Cymbomonas</taxon>
    </lineage>
</organism>
<evidence type="ECO:0000256" key="1">
    <source>
        <dbReference type="SAM" id="MobiDB-lite"/>
    </source>
</evidence>
<dbReference type="AlphaFoldDB" id="A0AAE0CCT6"/>
<accession>A0AAE0CCT6</accession>
<evidence type="ECO:0000313" key="3">
    <source>
        <dbReference type="Proteomes" id="UP001190700"/>
    </source>
</evidence>
<comment type="caution">
    <text evidence="2">The sequence shown here is derived from an EMBL/GenBank/DDBJ whole genome shotgun (WGS) entry which is preliminary data.</text>
</comment>
<sequence length="276" mass="29149">MGENYTRACDRESPQARASKAHIPSAPTGDTGEVPLVPPLSSASQGARELVPTATATPLVQPHYSPGPRFEPLARPQMCAAEPQPQARGAELLAQRQALGAGSLAQALAWAHARCPGTGARPLAQLPVPDSGPRAQPLVQPQQARGAERMAHSRLLGQRVVVRRPKFTLPSDLGGTPEVWQPALPAAHGMELQSKTPRPVINVGPRTHKAQQLPIRGCLQQSVWRAGTATAPAPDMTPQAQSSSRPLVQGLQQLAFRSGTRASGGMVWEAAVTLLT</sequence>
<protein>
    <submittedName>
        <fullName evidence="2">Uncharacterized protein</fullName>
    </submittedName>
</protein>
<reference evidence="2 3" key="1">
    <citation type="journal article" date="2015" name="Genome Biol. Evol.">
        <title>Comparative Genomics of a Bacterivorous Green Alga Reveals Evolutionary Causalities and Consequences of Phago-Mixotrophic Mode of Nutrition.</title>
        <authorList>
            <person name="Burns J.A."/>
            <person name="Paasch A."/>
            <person name="Narechania A."/>
            <person name="Kim E."/>
        </authorList>
    </citation>
    <scope>NUCLEOTIDE SEQUENCE [LARGE SCALE GENOMIC DNA]</scope>
    <source>
        <strain evidence="2 3">PLY_AMNH</strain>
    </source>
</reference>
<proteinExistence type="predicted"/>